<name>A0A074ZUV7_OPIVI</name>
<organism evidence="2 3">
    <name type="scientific">Opisthorchis viverrini</name>
    <name type="common">Southeast Asian liver fluke</name>
    <dbReference type="NCBI Taxonomy" id="6198"/>
    <lineage>
        <taxon>Eukaryota</taxon>
        <taxon>Metazoa</taxon>
        <taxon>Spiralia</taxon>
        <taxon>Lophotrochozoa</taxon>
        <taxon>Platyhelminthes</taxon>
        <taxon>Trematoda</taxon>
        <taxon>Digenea</taxon>
        <taxon>Opisthorchiida</taxon>
        <taxon>Opisthorchiata</taxon>
        <taxon>Opisthorchiidae</taxon>
        <taxon>Opisthorchis</taxon>
    </lineage>
</organism>
<dbReference type="KEGG" id="ovi:T265_03825"/>
<reference evidence="2 3" key="1">
    <citation type="submission" date="2013-11" db="EMBL/GenBank/DDBJ databases">
        <title>Opisthorchis viverrini - life in the bile duct.</title>
        <authorList>
            <person name="Young N.D."/>
            <person name="Nagarajan N."/>
            <person name="Lin S.J."/>
            <person name="Korhonen P.K."/>
            <person name="Jex A.R."/>
            <person name="Hall R.S."/>
            <person name="Safavi-Hemami H."/>
            <person name="Kaewkong W."/>
            <person name="Bertrand D."/>
            <person name="Gao S."/>
            <person name="Seet Q."/>
            <person name="Wongkham S."/>
            <person name="Teh B.T."/>
            <person name="Wongkham C."/>
            <person name="Intapan P.M."/>
            <person name="Maleewong W."/>
            <person name="Yang X."/>
            <person name="Hu M."/>
            <person name="Wang Z."/>
            <person name="Hofmann A."/>
            <person name="Sternberg P.W."/>
            <person name="Tan P."/>
            <person name="Wang J."/>
            <person name="Gasser R.B."/>
        </authorList>
    </citation>
    <scope>NUCLEOTIDE SEQUENCE [LARGE SCALE GENOMIC DNA]</scope>
</reference>
<feature type="compositionally biased region" description="Gly residues" evidence="1">
    <location>
        <begin position="46"/>
        <end position="61"/>
    </location>
</feature>
<evidence type="ECO:0000313" key="2">
    <source>
        <dbReference type="EMBL" id="KER29627.1"/>
    </source>
</evidence>
<accession>A0A074ZUV7</accession>
<dbReference type="GeneID" id="20318012"/>
<gene>
    <name evidence="2" type="ORF">T265_03825</name>
</gene>
<feature type="compositionally biased region" description="Gly residues" evidence="1">
    <location>
        <begin position="1"/>
        <end position="33"/>
    </location>
</feature>
<feature type="region of interest" description="Disordered" evidence="1">
    <location>
        <begin position="1"/>
        <end position="68"/>
    </location>
</feature>
<keyword evidence="3" id="KW-1185">Reference proteome</keyword>
<evidence type="ECO:0000256" key="1">
    <source>
        <dbReference type="SAM" id="MobiDB-lite"/>
    </source>
</evidence>
<dbReference type="AlphaFoldDB" id="A0A074ZUV7"/>
<dbReference type="Proteomes" id="UP000054324">
    <property type="component" value="Unassembled WGS sequence"/>
</dbReference>
<evidence type="ECO:0000313" key="3">
    <source>
        <dbReference type="Proteomes" id="UP000054324"/>
    </source>
</evidence>
<dbReference type="EMBL" id="KL596675">
    <property type="protein sequence ID" value="KER29627.1"/>
    <property type="molecule type" value="Genomic_DNA"/>
</dbReference>
<proteinExistence type="predicted"/>
<sequence>MGSPSGAGGKGGGGEEGTPVGGCDVGKLRGIGGTHHIRGTTLNRGPIGGGGTENGRKGGPGSPYMKPKKLHGNKIIAPRQDKHCPSASGYQLKEIRKCLQVNETVSGLVSVAQIDREVLASRASIAATMTTTGSPPKCQASHTNCFGTNMSVCSDVIVQRSTVAASNSTHNILMGLIRIAFSYTEEVLHILAQTRW</sequence>
<protein>
    <submittedName>
        <fullName evidence="2">Uncharacterized protein</fullName>
    </submittedName>
</protein>
<dbReference type="RefSeq" id="XP_009166660.1">
    <property type="nucleotide sequence ID" value="XM_009168396.1"/>
</dbReference>
<dbReference type="CTD" id="20318012"/>